<keyword evidence="3" id="KW-1185">Reference proteome</keyword>
<gene>
    <name evidence="2" type="ORF">W97_00780</name>
</gene>
<protein>
    <submittedName>
        <fullName evidence="2">Uncharacterized protein</fullName>
    </submittedName>
</protein>
<proteinExistence type="predicted"/>
<dbReference type="HOGENOM" id="CLU_2722120_0_0_1"/>
<accession>R7YI49</accession>
<reference evidence="3" key="1">
    <citation type="submission" date="2012-06" db="EMBL/GenBank/DDBJ databases">
        <title>The genome sequence of Coniosporium apollinis CBS 100218.</title>
        <authorList>
            <consortium name="The Broad Institute Genome Sequencing Platform"/>
            <person name="Cuomo C."/>
            <person name="Gorbushina A."/>
            <person name="Noack S."/>
            <person name="Walker B."/>
            <person name="Young S.K."/>
            <person name="Zeng Q."/>
            <person name="Gargeya S."/>
            <person name="Fitzgerald M."/>
            <person name="Haas B."/>
            <person name="Abouelleil A."/>
            <person name="Alvarado L."/>
            <person name="Arachchi H.M."/>
            <person name="Berlin A.M."/>
            <person name="Chapman S.B."/>
            <person name="Goldberg J."/>
            <person name="Griggs A."/>
            <person name="Gujja S."/>
            <person name="Hansen M."/>
            <person name="Howarth C."/>
            <person name="Imamovic A."/>
            <person name="Larimer J."/>
            <person name="McCowan C."/>
            <person name="Montmayeur A."/>
            <person name="Murphy C."/>
            <person name="Neiman D."/>
            <person name="Pearson M."/>
            <person name="Priest M."/>
            <person name="Roberts A."/>
            <person name="Saif S."/>
            <person name="Shea T."/>
            <person name="Sisk P."/>
            <person name="Sykes S."/>
            <person name="Wortman J."/>
            <person name="Nusbaum C."/>
            <person name="Birren B."/>
        </authorList>
    </citation>
    <scope>NUCLEOTIDE SEQUENCE [LARGE SCALE GENOMIC DNA]</scope>
    <source>
        <strain evidence="3">CBS 100218</strain>
    </source>
</reference>
<organism evidence="2 3">
    <name type="scientific">Coniosporium apollinis (strain CBS 100218)</name>
    <name type="common">Rock-inhabiting black yeast</name>
    <dbReference type="NCBI Taxonomy" id="1168221"/>
    <lineage>
        <taxon>Eukaryota</taxon>
        <taxon>Fungi</taxon>
        <taxon>Dikarya</taxon>
        <taxon>Ascomycota</taxon>
        <taxon>Pezizomycotina</taxon>
        <taxon>Dothideomycetes</taxon>
        <taxon>Dothideomycetes incertae sedis</taxon>
        <taxon>Coniosporium</taxon>
    </lineage>
</organism>
<dbReference type="Proteomes" id="UP000016924">
    <property type="component" value="Unassembled WGS sequence"/>
</dbReference>
<feature type="compositionally biased region" description="Low complexity" evidence="1">
    <location>
        <begin position="34"/>
        <end position="45"/>
    </location>
</feature>
<dbReference type="GeneID" id="19898091"/>
<dbReference type="AlphaFoldDB" id="R7YI49"/>
<name>R7YI49_CONA1</name>
<dbReference type="EMBL" id="JH767556">
    <property type="protein sequence ID" value="EON61565.1"/>
    <property type="molecule type" value="Genomic_DNA"/>
</dbReference>
<feature type="region of interest" description="Disordered" evidence="1">
    <location>
        <begin position="29"/>
        <end position="52"/>
    </location>
</feature>
<sequence>MKSPKWLKAIWETKGEEVEVVEVEIPLWEPPEGTSPRPTSISPTSELELGTDRERLREKRPWWDFWRVVGRL</sequence>
<evidence type="ECO:0000313" key="3">
    <source>
        <dbReference type="Proteomes" id="UP000016924"/>
    </source>
</evidence>
<evidence type="ECO:0000256" key="1">
    <source>
        <dbReference type="SAM" id="MobiDB-lite"/>
    </source>
</evidence>
<dbReference type="RefSeq" id="XP_007776882.1">
    <property type="nucleotide sequence ID" value="XM_007778692.1"/>
</dbReference>
<evidence type="ECO:0000313" key="2">
    <source>
        <dbReference type="EMBL" id="EON61565.1"/>
    </source>
</evidence>